<dbReference type="SUPFAM" id="SSF56954">
    <property type="entry name" value="Outer membrane efflux proteins (OEP)"/>
    <property type="match status" value="1"/>
</dbReference>
<sequence length="432" mass="47919">MSIAIGAAFTAAGAYAQVSLYTTVDQALRTSASVRMATADVQRAAAGLTEAKDVYIPSFLLGSSVGYSYGFPIGQPSIVNVQSQSLIFTFSQMDYIRSARAAWRSAQLALSDVRQQVVLDTALDYIQLDVDRQRIEALDQQNESATKLTFIEQQRLDAGVGTKESVLGARLVSAQLRLKRLHIQDDMELLRQRLAHLTGLPADSLVTIPSSIPPSPDFDRDRRSTLVASMQALNTDGVRAAYATAQSHQYQAFGDARQNYRPQIGFGGQYSRFSEINNYQEYYQHFQHNNFEAGLQITVPLFDATKRAKESQSRAEAFRATAQADQLRDQSSENIVLLEKSLEELSAQKEVAQLQNELAQSQLDAVLTQLNGASVTPGAAPLTPREEQQARIEERRRYEEVLDATFEMTKAQLGLLRATGGIEEWYQTLNHP</sequence>
<organism evidence="9 10">
    <name type="scientific">Acidisarcina polymorpha</name>
    <dbReference type="NCBI Taxonomy" id="2211140"/>
    <lineage>
        <taxon>Bacteria</taxon>
        <taxon>Pseudomonadati</taxon>
        <taxon>Acidobacteriota</taxon>
        <taxon>Terriglobia</taxon>
        <taxon>Terriglobales</taxon>
        <taxon>Acidobacteriaceae</taxon>
        <taxon>Acidisarcina</taxon>
    </lineage>
</organism>
<evidence type="ECO:0000256" key="7">
    <source>
        <dbReference type="ARBA" id="ARBA00023237"/>
    </source>
</evidence>
<dbReference type="EMBL" id="CP030840">
    <property type="protein sequence ID" value="AXC10410.1"/>
    <property type="molecule type" value="Genomic_DNA"/>
</dbReference>
<dbReference type="KEGG" id="abas:ACPOL_1059"/>
<keyword evidence="6" id="KW-0472">Membrane</keyword>
<dbReference type="GO" id="GO:0015562">
    <property type="term" value="F:efflux transmembrane transporter activity"/>
    <property type="evidence" value="ECO:0007669"/>
    <property type="project" value="InterPro"/>
</dbReference>
<dbReference type="GO" id="GO:0015288">
    <property type="term" value="F:porin activity"/>
    <property type="evidence" value="ECO:0007669"/>
    <property type="project" value="TreeGrafter"/>
</dbReference>
<evidence type="ECO:0000256" key="5">
    <source>
        <dbReference type="ARBA" id="ARBA00022692"/>
    </source>
</evidence>
<dbReference type="GO" id="GO:0009279">
    <property type="term" value="C:cell outer membrane"/>
    <property type="evidence" value="ECO:0007669"/>
    <property type="project" value="UniProtKB-SubCell"/>
</dbReference>
<keyword evidence="10" id="KW-1185">Reference proteome</keyword>
<protein>
    <submittedName>
        <fullName evidence="9">Outer membrane protein</fullName>
    </submittedName>
</protein>
<accession>A0A2Z5FUI9</accession>
<evidence type="ECO:0000256" key="6">
    <source>
        <dbReference type="ARBA" id="ARBA00023136"/>
    </source>
</evidence>
<proteinExistence type="inferred from homology"/>
<comment type="similarity">
    <text evidence="2">Belongs to the outer membrane factor (OMF) (TC 1.B.17) family.</text>
</comment>
<feature type="coiled-coil region" evidence="8">
    <location>
        <begin position="328"/>
        <end position="364"/>
    </location>
</feature>
<keyword evidence="5" id="KW-0812">Transmembrane</keyword>
<name>A0A2Z5FUI9_9BACT</name>
<dbReference type="Pfam" id="PF02321">
    <property type="entry name" value="OEP"/>
    <property type="match status" value="1"/>
</dbReference>
<dbReference type="AlphaFoldDB" id="A0A2Z5FUI9"/>
<gene>
    <name evidence="9" type="ORF">ACPOL_1059</name>
</gene>
<keyword evidence="4" id="KW-1134">Transmembrane beta strand</keyword>
<dbReference type="Proteomes" id="UP000253606">
    <property type="component" value="Chromosome"/>
</dbReference>
<dbReference type="GO" id="GO:1990281">
    <property type="term" value="C:efflux pump complex"/>
    <property type="evidence" value="ECO:0007669"/>
    <property type="project" value="TreeGrafter"/>
</dbReference>
<evidence type="ECO:0000256" key="3">
    <source>
        <dbReference type="ARBA" id="ARBA00022448"/>
    </source>
</evidence>
<evidence type="ECO:0000256" key="4">
    <source>
        <dbReference type="ARBA" id="ARBA00022452"/>
    </source>
</evidence>
<keyword evidence="8" id="KW-0175">Coiled coil</keyword>
<dbReference type="RefSeq" id="WP_114206049.1">
    <property type="nucleotide sequence ID" value="NZ_CP030840.1"/>
</dbReference>
<dbReference type="Gene3D" id="1.20.1600.10">
    <property type="entry name" value="Outer membrane efflux proteins (OEP)"/>
    <property type="match status" value="1"/>
</dbReference>
<evidence type="ECO:0000256" key="1">
    <source>
        <dbReference type="ARBA" id="ARBA00004442"/>
    </source>
</evidence>
<evidence type="ECO:0000256" key="8">
    <source>
        <dbReference type="SAM" id="Coils"/>
    </source>
</evidence>
<dbReference type="InterPro" id="IPR003423">
    <property type="entry name" value="OMP_efflux"/>
</dbReference>
<dbReference type="PANTHER" id="PTHR30026:SF20">
    <property type="entry name" value="OUTER MEMBRANE PROTEIN TOLC"/>
    <property type="match status" value="1"/>
</dbReference>
<dbReference type="InterPro" id="IPR051906">
    <property type="entry name" value="TolC-like"/>
</dbReference>
<dbReference type="OrthoDB" id="113473at2"/>
<comment type="subcellular location">
    <subcellularLocation>
        <location evidence="1">Cell outer membrane</location>
    </subcellularLocation>
</comment>
<evidence type="ECO:0000313" key="10">
    <source>
        <dbReference type="Proteomes" id="UP000253606"/>
    </source>
</evidence>
<keyword evidence="7" id="KW-0998">Cell outer membrane</keyword>
<dbReference type="PANTHER" id="PTHR30026">
    <property type="entry name" value="OUTER MEMBRANE PROTEIN TOLC"/>
    <property type="match status" value="1"/>
</dbReference>
<evidence type="ECO:0000313" key="9">
    <source>
        <dbReference type="EMBL" id="AXC10410.1"/>
    </source>
</evidence>
<reference evidence="9 10" key="1">
    <citation type="journal article" date="2018" name="Front. Microbiol.">
        <title>Hydrolytic Capabilities as a Key to Environmental Success: Chitinolytic and Cellulolytic Acidobacteria From Acidic Sub-arctic Soils and Boreal Peatlands.</title>
        <authorList>
            <person name="Belova S.E."/>
            <person name="Ravin N.V."/>
            <person name="Pankratov T.A."/>
            <person name="Rakitin A.L."/>
            <person name="Ivanova A.A."/>
            <person name="Beletsky A.V."/>
            <person name="Mardanov A.V."/>
            <person name="Sinninghe Damste J.S."/>
            <person name="Dedysh S.N."/>
        </authorList>
    </citation>
    <scope>NUCLEOTIDE SEQUENCE [LARGE SCALE GENOMIC DNA]</scope>
    <source>
        <strain evidence="9 10">SBC82</strain>
    </source>
</reference>
<keyword evidence="3" id="KW-0813">Transport</keyword>
<evidence type="ECO:0000256" key="2">
    <source>
        <dbReference type="ARBA" id="ARBA00007613"/>
    </source>
</evidence>